<gene>
    <name evidence="1" type="ORF">OWV82_022714</name>
</gene>
<name>A0ACC1WUY3_MELAZ</name>
<evidence type="ECO:0000313" key="1">
    <source>
        <dbReference type="EMBL" id="KAJ4702704.1"/>
    </source>
</evidence>
<protein>
    <submittedName>
        <fullName evidence="1">Chaperonin CPN60-2, mitochondrial</fullName>
    </submittedName>
</protein>
<accession>A0ACC1WUY3</accession>
<dbReference type="Proteomes" id="UP001164539">
    <property type="component" value="Chromosome 13"/>
</dbReference>
<keyword evidence="2" id="KW-1185">Reference proteome</keyword>
<evidence type="ECO:0000313" key="2">
    <source>
        <dbReference type="Proteomes" id="UP001164539"/>
    </source>
</evidence>
<comment type="caution">
    <text evidence="1">The sequence shown here is derived from an EMBL/GenBank/DDBJ whole genome shotgun (WGS) entry which is preliminary data.</text>
</comment>
<organism evidence="1 2">
    <name type="scientific">Melia azedarach</name>
    <name type="common">Chinaberry tree</name>
    <dbReference type="NCBI Taxonomy" id="155640"/>
    <lineage>
        <taxon>Eukaryota</taxon>
        <taxon>Viridiplantae</taxon>
        <taxon>Streptophyta</taxon>
        <taxon>Embryophyta</taxon>
        <taxon>Tracheophyta</taxon>
        <taxon>Spermatophyta</taxon>
        <taxon>Magnoliopsida</taxon>
        <taxon>eudicotyledons</taxon>
        <taxon>Gunneridae</taxon>
        <taxon>Pentapetalae</taxon>
        <taxon>rosids</taxon>
        <taxon>malvids</taxon>
        <taxon>Sapindales</taxon>
        <taxon>Meliaceae</taxon>
        <taxon>Melia</taxon>
    </lineage>
</organism>
<proteinExistence type="predicted"/>
<dbReference type="EMBL" id="CM051406">
    <property type="protein sequence ID" value="KAJ4702704.1"/>
    <property type="molecule type" value="Genomic_DNA"/>
</dbReference>
<sequence>MLLASSLASRFRLAKITLKFNSIYQVARSFGGSGNSAAQEESPFNDFEYDIPQDILPCEIENPACDVIQEDWVIVKGFKYTPVVSRALFQEGYKALFTGGVCGNDMSKGVGMAMAAVDKYLKRTALKIRQKKEIVQLATTVSDRRIAELIAKGVEEVGDGGLLYVMPDEKVGNALEFDNGMQLDWSFVNPYCPYFFDDLETLTSRLENPFILILEHKIFDKNVVEQAIKWTNYKRPLLIVAEKANLELVKSIARDRESLGLQVYIVEAMINREDNNAILHDLAAFTGGQVVTEVSDMSSIPSMLGSCREVRIIGCRMVVIGGSGSQEDIEKRRQQLLTTIKGSKSTFQKKLLCGRFAELSRRAAIYKVEVAQTVEESLKNYSRVFNSSLAVSAATKEGIIPGGGVALLHASKELDKLQVENCGKKYGVQLFQHALKMPVYSIASTAGFDGLAVVEKILEQEDIDFGYDPAKGEYVHMIKSGNMDPYQLVSRELQSLVRDFSYEMWSWSMERLKSSGN</sequence>
<reference evidence="1 2" key="1">
    <citation type="journal article" date="2023" name="Science">
        <title>Complex scaffold remodeling in plant triterpene biosynthesis.</title>
        <authorList>
            <person name="De La Pena R."/>
            <person name="Hodgson H."/>
            <person name="Liu J.C."/>
            <person name="Stephenson M.J."/>
            <person name="Martin A.C."/>
            <person name="Owen C."/>
            <person name="Harkess A."/>
            <person name="Leebens-Mack J."/>
            <person name="Jimenez L.E."/>
            <person name="Osbourn A."/>
            <person name="Sattely E.S."/>
        </authorList>
    </citation>
    <scope>NUCLEOTIDE SEQUENCE [LARGE SCALE GENOMIC DNA]</scope>
    <source>
        <strain evidence="2">cv. JPN11</strain>
        <tissue evidence="1">Leaf</tissue>
    </source>
</reference>